<evidence type="ECO:0000313" key="2">
    <source>
        <dbReference type="Proteomes" id="UP000249066"/>
    </source>
</evidence>
<sequence length="87" mass="8774">MTLAGCSRPGAEAPAPPAAIAIRETPPAELLRCASRPVGFPVDEQATIPPAARAAAERLARAFAASAGQLDRLINWVAPGSCAGAGR</sequence>
<accession>A0A2W5C8R4</accession>
<name>A0A2W5C8R4_9SPHN</name>
<proteinExistence type="predicted"/>
<dbReference type="AlphaFoldDB" id="A0A2W5C8R4"/>
<evidence type="ECO:0000313" key="1">
    <source>
        <dbReference type="EMBL" id="PZO91511.1"/>
    </source>
</evidence>
<dbReference type="EMBL" id="QFNN01000008">
    <property type="protein sequence ID" value="PZO91511.1"/>
    <property type="molecule type" value="Genomic_DNA"/>
</dbReference>
<gene>
    <name evidence="1" type="ORF">DI623_03035</name>
</gene>
<dbReference type="Proteomes" id="UP000249066">
    <property type="component" value="Unassembled WGS sequence"/>
</dbReference>
<organism evidence="1 2">
    <name type="scientific">Sphingomonas sanxanigenens</name>
    <dbReference type="NCBI Taxonomy" id="397260"/>
    <lineage>
        <taxon>Bacteria</taxon>
        <taxon>Pseudomonadati</taxon>
        <taxon>Pseudomonadota</taxon>
        <taxon>Alphaproteobacteria</taxon>
        <taxon>Sphingomonadales</taxon>
        <taxon>Sphingomonadaceae</taxon>
        <taxon>Sphingomonas</taxon>
    </lineage>
</organism>
<reference evidence="1 2" key="1">
    <citation type="submission" date="2017-08" db="EMBL/GenBank/DDBJ databases">
        <title>Infants hospitalized years apart are colonized by the same room-sourced microbial strains.</title>
        <authorList>
            <person name="Brooks B."/>
            <person name="Olm M.R."/>
            <person name="Firek B.A."/>
            <person name="Baker R."/>
            <person name="Thomas B.C."/>
            <person name="Morowitz M.J."/>
            <person name="Banfield J.F."/>
        </authorList>
    </citation>
    <scope>NUCLEOTIDE SEQUENCE [LARGE SCALE GENOMIC DNA]</scope>
    <source>
        <strain evidence="1">S2_018_000_R2_101</strain>
    </source>
</reference>
<protein>
    <submittedName>
        <fullName evidence="1">Uncharacterized protein</fullName>
    </submittedName>
</protein>
<comment type="caution">
    <text evidence="1">The sequence shown here is derived from an EMBL/GenBank/DDBJ whole genome shotgun (WGS) entry which is preliminary data.</text>
</comment>